<evidence type="ECO:0000259" key="1">
    <source>
        <dbReference type="Pfam" id="PF22479"/>
    </source>
</evidence>
<dbReference type="AlphaFoldDB" id="A0A1L6R906"/>
<gene>
    <name evidence="2" type="ORF">FOL01_0162</name>
</gene>
<evidence type="ECO:0000313" key="3">
    <source>
        <dbReference type="Proteomes" id="UP000185473"/>
    </source>
</evidence>
<dbReference type="RefSeq" id="WP_075268873.1">
    <property type="nucleotide sequence ID" value="NZ_CP014332.1"/>
</dbReference>
<dbReference type="STRING" id="1631871.FOL01_0162"/>
<dbReference type="Pfam" id="PF22479">
    <property type="entry name" value="Pam3_gp18"/>
    <property type="match status" value="1"/>
</dbReference>
<dbReference type="OrthoDB" id="1697005at2"/>
<sequence length="112" mass="13185">MDERGLIDVDVVSLPEEFEIELAGDNVYLRFDFNEEGQFYTVDLFNNAYEPIITGERLVYGQRLWRDFTKPEIPQVDIVPFDISHKENTVTSDNFGRTVFLYLMTFEDDEVM</sequence>
<dbReference type="InterPro" id="IPR054252">
    <property type="entry name" value="Pam3_gp18"/>
</dbReference>
<dbReference type="EMBL" id="CP014332">
    <property type="protein sequence ID" value="APS41021.1"/>
    <property type="molecule type" value="Genomic_DNA"/>
</dbReference>
<name>A0A1L6R906_9LACO</name>
<evidence type="ECO:0000313" key="2">
    <source>
        <dbReference type="EMBL" id="APS41021.1"/>
    </source>
</evidence>
<reference evidence="2 3" key="1">
    <citation type="submission" date="2016-02" db="EMBL/GenBank/DDBJ databases">
        <title>Complete Genome Sequence of Weissella jogaejeotgali FOL01.</title>
        <authorList>
            <person name="Lee J.-H."/>
            <person name="Ku H.-J."/>
        </authorList>
    </citation>
    <scope>NUCLEOTIDE SEQUENCE [LARGE SCALE GENOMIC DNA]</scope>
    <source>
        <strain evidence="2 3">FOL01</strain>
    </source>
</reference>
<dbReference type="Proteomes" id="UP000185473">
    <property type="component" value="Chromosome"/>
</dbReference>
<organism evidence="2 3">
    <name type="scientific">Weissella jogaejeotgali</name>
    <dbReference type="NCBI Taxonomy" id="1631871"/>
    <lineage>
        <taxon>Bacteria</taxon>
        <taxon>Bacillati</taxon>
        <taxon>Bacillota</taxon>
        <taxon>Bacilli</taxon>
        <taxon>Lactobacillales</taxon>
        <taxon>Lactobacillaceae</taxon>
        <taxon>Weissella</taxon>
    </lineage>
</organism>
<feature type="domain" description="Cyanophage baseplate Pam3 plug gp18" evidence="1">
    <location>
        <begin position="7"/>
        <end position="104"/>
    </location>
</feature>
<dbReference type="KEGG" id="wjo:FOL01_0162"/>
<proteinExistence type="predicted"/>
<keyword evidence="3" id="KW-1185">Reference proteome</keyword>
<accession>A0A1L6R906</accession>
<protein>
    <recommendedName>
        <fullName evidence="1">Cyanophage baseplate Pam3 plug gp18 domain-containing protein</fullName>
    </recommendedName>
</protein>